<keyword evidence="10" id="KW-0460">Magnesium</keyword>
<dbReference type="InterPro" id="IPR004014">
    <property type="entry name" value="ATPase_P-typ_cation-transptr_N"/>
</dbReference>
<dbReference type="InterPro" id="IPR006068">
    <property type="entry name" value="ATPase_P-typ_cation-transptr_C"/>
</dbReference>
<dbReference type="PROSITE" id="PS00154">
    <property type="entry name" value="ATPASE_E1_E2"/>
    <property type="match status" value="1"/>
</dbReference>
<dbReference type="SFLD" id="SFLDG00002">
    <property type="entry name" value="C1.7:_P-type_atpase_like"/>
    <property type="match status" value="1"/>
</dbReference>
<dbReference type="HOGENOM" id="CLU_002360_9_0_2"/>
<dbReference type="InterPro" id="IPR001757">
    <property type="entry name" value="P_typ_ATPase"/>
</dbReference>
<keyword evidence="13" id="KW-0406">Ion transport</keyword>
<keyword evidence="8" id="KW-0106">Calcium</keyword>
<dbReference type="NCBIfam" id="TIGR01517">
    <property type="entry name" value="ATPase-IIB_Ca"/>
    <property type="match status" value="1"/>
</dbReference>
<evidence type="ECO:0000256" key="1">
    <source>
        <dbReference type="ARBA" id="ARBA00004127"/>
    </source>
</evidence>
<evidence type="ECO:0000256" key="13">
    <source>
        <dbReference type="ARBA" id="ARBA00023065"/>
    </source>
</evidence>
<dbReference type="PANTHER" id="PTHR24093">
    <property type="entry name" value="CATION TRANSPORTING ATPASE"/>
    <property type="match status" value="1"/>
</dbReference>
<dbReference type="InterPro" id="IPR023214">
    <property type="entry name" value="HAD_sf"/>
</dbReference>
<dbReference type="Pfam" id="PF00690">
    <property type="entry name" value="Cation_ATPase_N"/>
    <property type="match status" value="1"/>
</dbReference>
<feature type="transmembrane region" description="Helical" evidence="15">
    <location>
        <begin position="851"/>
        <end position="870"/>
    </location>
</feature>
<dbReference type="SFLD" id="SFLDF00027">
    <property type="entry name" value="p-type_atpase"/>
    <property type="match status" value="1"/>
</dbReference>
<evidence type="ECO:0000256" key="4">
    <source>
        <dbReference type="ARBA" id="ARBA00022568"/>
    </source>
</evidence>
<accession>Q2FN38</accession>
<dbReference type="InterPro" id="IPR036412">
    <property type="entry name" value="HAD-like_sf"/>
</dbReference>
<dbReference type="FunFam" id="3.40.50.1000:FF:000193">
    <property type="entry name" value="Plasma membrane calcium-transporting ATPase 2"/>
    <property type="match status" value="1"/>
</dbReference>
<dbReference type="SUPFAM" id="SSF56784">
    <property type="entry name" value="HAD-like"/>
    <property type="match status" value="1"/>
</dbReference>
<evidence type="ECO:0000256" key="2">
    <source>
        <dbReference type="ARBA" id="ARBA00012790"/>
    </source>
</evidence>
<feature type="transmembrane region" description="Helical" evidence="15">
    <location>
        <begin position="788"/>
        <end position="808"/>
    </location>
</feature>
<dbReference type="InterPro" id="IPR044492">
    <property type="entry name" value="P_typ_ATPase_HD_dom"/>
</dbReference>
<evidence type="ECO:0000256" key="11">
    <source>
        <dbReference type="ARBA" id="ARBA00022967"/>
    </source>
</evidence>
<evidence type="ECO:0000313" key="18">
    <source>
        <dbReference type="Proteomes" id="UP000001941"/>
    </source>
</evidence>
<dbReference type="SUPFAM" id="SSF81665">
    <property type="entry name" value="Calcium ATPase, transmembrane domain M"/>
    <property type="match status" value="1"/>
</dbReference>
<dbReference type="InterPro" id="IPR059000">
    <property type="entry name" value="ATPase_P-type_domA"/>
</dbReference>
<dbReference type="InterPro" id="IPR006408">
    <property type="entry name" value="P-type_ATPase_IIB"/>
</dbReference>
<dbReference type="SUPFAM" id="SSF81660">
    <property type="entry name" value="Metal cation-transporting ATPase, ATP-binding domain N"/>
    <property type="match status" value="1"/>
</dbReference>
<dbReference type="Proteomes" id="UP000001941">
    <property type="component" value="Chromosome"/>
</dbReference>
<evidence type="ECO:0000256" key="6">
    <source>
        <dbReference type="ARBA" id="ARBA00022723"/>
    </source>
</evidence>
<keyword evidence="7" id="KW-0547">Nucleotide-binding</keyword>
<feature type="transmembrane region" description="Helical" evidence="15">
    <location>
        <begin position="297"/>
        <end position="326"/>
    </location>
</feature>
<evidence type="ECO:0000313" key="17">
    <source>
        <dbReference type="EMBL" id="ABD40112.1"/>
    </source>
</evidence>
<protein>
    <recommendedName>
        <fullName evidence="2">P-type Ca(2+) transporter</fullName>
        <ecNumber evidence="2">7.2.2.10</ecNumber>
    </recommendedName>
</protein>
<dbReference type="Pfam" id="PF00122">
    <property type="entry name" value="E1-E2_ATPase"/>
    <property type="match status" value="1"/>
</dbReference>
<dbReference type="Gene3D" id="2.70.150.10">
    <property type="entry name" value="Calcium-transporting ATPase, cytoplasmic transduction domain A"/>
    <property type="match status" value="1"/>
</dbReference>
<dbReference type="GO" id="GO:0005524">
    <property type="term" value="F:ATP binding"/>
    <property type="evidence" value="ECO:0007669"/>
    <property type="project" value="UniProtKB-KW"/>
</dbReference>
<keyword evidence="14 15" id="KW-0472">Membrane</keyword>
<dbReference type="Pfam" id="PF00689">
    <property type="entry name" value="Cation_ATPase_C"/>
    <property type="match status" value="1"/>
</dbReference>
<keyword evidence="18" id="KW-1185">Reference proteome</keyword>
<dbReference type="SUPFAM" id="SSF81653">
    <property type="entry name" value="Calcium ATPase, transduction domain A"/>
    <property type="match status" value="1"/>
</dbReference>
<dbReference type="InterPro" id="IPR023299">
    <property type="entry name" value="ATPase_P-typ_cyto_dom_N"/>
</dbReference>
<feature type="transmembrane region" description="Helical" evidence="15">
    <location>
        <begin position="264"/>
        <end position="285"/>
    </location>
</feature>
<feature type="transmembrane region" description="Helical" evidence="15">
    <location>
        <begin position="83"/>
        <end position="100"/>
    </location>
</feature>
<dbReference type="PRINTS" id="PR00119">
    <property type="entry name" value="CATATPASE"/>
</dbReference>
<sequence>MTCSVLLKIDSSLQSICHNFEILRRHEYGITMIPTQDLERFGTDGLSSETVLESRKLYGKNELTPPKRIPVWKQYLEKYQDPIIRILLVAVVLSALVALLEGESLIDTLGIALAVILATTIAFLTEFRSNRAFDALNAMREDTGVKVIRDGSPGSIPMRDIVVGDVILLEAGDMVPADGYLLVAAETEADESAFTGESEPVKKIVQDSVLKGSYITGGRATMFAAAVGDRTKMGQIASSLTEGTRPETPLQIKLHDLAHLISKFGYIMAGLIIGVVLIQDFVIGVPPQTPIEIFSVILHACMFAVVIIVVSVPEGLPVSVTVSLALTMGKMTRAKSLVRRLIACETVGSVTVICTDKTGTLTMNQMEVAASSVEVPEISSGLPKTPSEWITLNAAVNSTAELEYHEDRLITVGNSTEAALLRWLHRTGVSYTDIRHAWPSISQDFFNSKKKQMSTIFEYDSKRYILVKGAPEIVAARCSPAPDLSNLHHLAQRAMRTLAFAHGELKPDGEEPSTLIWDGYVGIRDEVRPDVPEAVKTCNDAGITVKMVTGDSPETATAIARETGIFRDGKVMTGPEFRELSDEKRRDIVSDLQVLARSEPHDKLLLVKALQANGEVVAVTGDGTNDAPALRNADVGLAMGIAGTEVAREASDIILLDDSFPTIERAVWWGRALYENIQRFLIFQLTINISAAILTFISPLLGFPPPFTIIQLLWINIIMDSLAALALCSEAPHPALMNRKPIPRTASVITPYMKFSILITAMIYIVVGITCMITGLPFMETPEQQATAFFAGFVIAQVWNGFNCRGINGIMPPLFRGNPVFFVIMGLIVGIQILIVQYGGEIFDTVPLTPLQWIVIGIGTMPVLLIWPFLRFYHQRTKKL</sequence>
<dbReference type="KEGG" id="mhu:Mhun_0342"/>
<evidence type="ECO:0000256" key="7">
    <source>
        <dbReference type="ARBA" id="ARBA00022741"/>
    </source>
</evidence>
<dbReference type="Pfam" id="PF00702">
    <property type="entry name" value="Hydrolase"/>
    <property type="match status" value="1"/>
</dbReference>
<reference evidence="18" key="1">
    <citation type="journal article" date="2016" name="Stand. Genomic Sci.">
        <title>Complete genome sequence of Methanospirillum hungatei type strain JF1.</title>
        <authorList>
            <person name="Gunsalus R.P."/>
            <person name="Cook L.E."/>
            <person name="Crable B."/>
            <person name="Rohlin L."/>
            <person name="McDonald E."/>
            <person name="Mouttaki H."/>
            <person name="Sieber J.R."/>
            <person name="Poweleit N."/>
            <person name="Zhou H."/>
            <person name="Lapidus A.L."/>
            <person name="Daligault H.E."/>
            <person name="Land M."/>
            <person name="Gilna P."/>
            <person name="Ivanova N."/>
            <person name="Kyrpides N."/>
            <person name="Culley D.E."/>
            <person name="McInerney M.J."/>
        </authorList>
    </citation>
    <scope>NUCLEOTIDE SEQUENCE [LARGE SCALE GENOMIC DNA]</scope>
    <source>
        <strain evidence="18">ATCC 27890 / DSM 864 / NBRC 100397 / JF-1</strain>
    </source>
</reference>
<feature type="domain" description="Cation-transporting P-type ATPase N-terminal" evidence="16">
    <location>
        <begin position="26"/>
        <end position="99"/>
    </location>
</feature>
<evidence type="ECO:0000256" key="10">
    <source>
        <dbReference type="ARBA" id="ARBA00022842"/>
    </source>
</evidence>
<feature type="transmembrane region" description="Helical" evidence="15">
    <location>
        <begin position="680"/>
        <end position="703"/>
    </location>
</feature>
<dbReference type="GO" id="GO:0046872">
    <property type="term" value="F:metal ion binding"/>
    <property type="evidence" value="ECO:0007669"/>
    <property type="project" value="UniProtKB-KW"/>
</dbReference>
<dbReference type="Gene3D" id="3.40.50.1000">
    <property type="entry name" value="HAD superfamily/HAD-like"/>
    <property type="match status" value="1"/>
</dbReference>
<dbReference type="eggNOG" id="arCOG01578">
    <property type="taxonomic scope" value="Archaea"/>
</dbReference>
<evidence type="ECO:0000259" key="16">
    <source>
        <dbReference type="SMART" id="SM00831"/>
    </source>
</evidence>
<keyword evidence="11" id="KW-1278">Translocase</keyword>
<evidence type="ECO:0000256" key="5">
    <source>
        <dbReference type="ARBA" id="ARBA00022692"/>
    </source>
</evidence>
<dbReference type="GO" id="GO:0005388">
    <property type="term" value="F:P-type calcium transporter activity"/>
    <property type="evidence" value="ECO:0007669"/>
    <property type="project" value="UniProtKB-EC"/>
</dbReference>
<dbReference type="Gene3D" id="1.20.1110.10">
    <property type="entry name" value="Calcium-transporting ATPase, transmembrane domain"/>
    <property type="match status" value="1"/>
</dbReference>
<dbReference type="EMBL" id="CP000254">
    <property type="protein sequence ID" value="ABD40112.1"/>
    <property type="molecule type" value="Genomic_DNA"/>
</dbReference>
<keyword evidence="9" id="KW-0067">ATP-binding</keyword>
<dbReference type="Gene3D" id="3.40.1110.10">
    <property type="entry name" value="Calcium-transporting ATPase, cytoplasmic domain N"/>
    <property type="match status" value="1"/>
</dbReference>
<dbReference type="EC" id="7.2.2.10" evidence="2"/>
<keyword evidence="3" id="KW-0813">Transport</keyword>
<dbReference type="PRINTS" id="PR00120">
    <property type="entry name" value="HATPASE"/>
</dbReference>
<dbReference type="InterPro" id="IPR023298">
    <property type="entry name" value="ATPase_P-typ_TM_dom_sf"/>
</dbReference>
<dbReference type="NCBIfam" id="TIGR01494">
    <property type="entry name" value="ATPase_P-type"/>
    <property type="match status" value="3"/>
</dbReference>
<dbReference type="GO" id="GO:0005886">
    <property type="term" value="C:plasma membrane"/>
    <property type="evidence" value="ECO:0007669"/>
    <property type="project" value="TreeGrafter"/>
</dbReference>
<dbReference type="InParanoid" id="Q2FN38"/>
<keyword evidence="6" id="KW-0479">Metal-binding</keyword>
<dbReference type="PANTHER" id="PTHR24093:SF369">
    <property type="entry name" value="CALCIUM-TRANSPORTING ATPASE"/>
    <property type="match status" value="1"/>
</dbReference>
<feature type="transmembrane region" description="Helical" evidence="15">
    <location>
        <begin position="820"/>
        <end position="839"/>
    </location>
</feature>
<dbReference type="InterPro" id="IPR018303">
    <property type="entry name" value="ATPase_P-typ_P_site"/>
</dbReference>
<evidence type="ECO:0000256" key="8">
    <source>
        <dbReference type="ARBA" id="ARBA00022837"/>
    </source>
</evidence>
<gene>
    <name evidence="17" type="ordered locus">Mhun_0342</name>
</gene>
<dbReference type="GO" id="GO:0012505">
    <property type="term" value="C:endomembrane system"/>
    <property type="evidence" value="ECO:0007669"/>
    <property type="project" value="UniProtKB-SubCell"/>
</dbReference>
<name>Q2FN38_METHJ</name>
<evidence type="ECO:0000256" key="14">
    <source>
        <dbReference type="ARBA" id="ARBA00023136"/>
    </source>
</evidence>
<dbReference type="AlphaFoldDB" id="Q2FN38"/>
<dbReference type="InterPro" id="IPR008250">
    <property type="entry name" value="ATPase_P-typ_transduc_dom_A_sf"/>
</dbReference>
<evidence type="ECO:0000256" key="12">
    <source>
        <dbReference type="ARBA" id="ARBA00022989"/>
    </source>
</evidence>
<keyword evidence="17" id="KW-0378">Hydrolase</keyword>
<proteinExistence type="predicted"/>
<dbReference type="STRING" id="323259.Mhun_0342"/>
<dbReference type="EnsemblBacteria" id="ABD40112">
    <property type="protein sequence ID" value="ABD40112"/>
    <property type="gene ID" value="Mhun_0342"/>
</dbReference>
<organism evidence="17 18">
    <name type="scientific">Methanospirillum hungatei JF-1 (strain ATCC 27890 / DSM 864 / NBRC 100397 / JF-1)</name>
    <dbReference type="NCBI Taxonomy" id="323259"/>
    <lineage>
        <taxon>Archaea</taxon>
        <taxon>Methanobacteriati</taxon>
        <taxon>Methanobacteriota</taxon>
        <taxon>Stenosarchaea group</taxon>
        <taxon>Methanomicrobia</taxon>
        <taxon>Methanomicrobiales</taxon>
        <taxon>Methanospirillaceae</taxon>
        <taxon>Methanospirillum</taxon>
    </lineage>
</organism>
<evidence type="ECO:0000256" key="15">
    <source>
        <dbReference type="SAM" id="Phobius"/>
    </source>
</evidence>
<keyword evidence="4" id="KW-0109">Calcium transport</keyword>
<evidence type="ECO:0000256" key="3">
    <source>
        <dbReference type="ARBA" id="ARBA00022448"/>
    </source>
</evidence>
<feature type="transmembrane region" description="Helical" evidence="15">
    <location>
        <begin position="709"/>
        <end position="731"/>
    </location>
</feature>
<keyword evidence="12 15" id="KW-1133">Transmembrane helix</keyword>
<keyword evidence="5 15" id="KW-0812">Transmembrane</keyword>
<feature type="transmembrane region" description="Helical" evidence="15">
    <location>
        <begin position="106"/>
        <end position="124"/>
    </location>
</feature>
<dbReference type="SMART" id="SM00831">
    <property type="entry name" value="Cation_ATPase_N"/>
    <property type="match status" value="1"/>
</dbReference>
<feature type="transmembrane region" description="Helical" evidence="15">
    <location>
        <begin position="752"/>
        <end position="776"/>
    </location>
</feature>
<dbReference type="GO" id="GO:0016887">
    <property type="term" value="F:ATP hydrolysis activity"/>
    <property type="evidence" value="ECO:0007669"/>
    <property type="project" value="InterPro"/>
</dbReference>
<dbReference type="SFLD" id="SFLDS00003">
    <property type="entry name" value="Haloacid_Dehalogenase"/>
    <property type="match status" value="1"/>
</dbReference>
<evidence type="ECO:0000256" key="9">
    <source>
        <dbReference type="ARBA" id="ARBA00022840"/>
    </source>
</evidence>
<comment type="subcellular location">
    <subcellularLocation>
        <location evidence="1">Endomembrane system</location>
        <topology evidence="1">Multi-pass membrane protein</topology>
    </subcellularLocation>
</comment>